<dbReference type="RefSeq" id="WP_065408889.1">
    <property type="nucleotide sequence ID" value="NZ_MAYT01000001.1"/>
</dbReference>
<keyword evidence="1" id="KW-1133">Transmembrane helix</keyword>
<protein>
    <recommendedName>
        <fullName evidence="2">LiaI-LiaF-like transmembrane region domain-containing protein</fullName>
    </recommendedName>
</protein>
<sequence>MKQQRIFPGTILIGFGLYFFLQQAAIAWFQPFLSWPTLLIVIGLAFLADAYSGREGNSILPGVILTGFGIHFHVVNHFGFWSNDTGVFILIISLGFLLQYQKTRNGLFQGLLFLILAVITLFYDKVVEWLGLLENRALSLWQFWPVLLIAIGGYLLFVKRK</sequence>
<gene>
    <name evidence="3" type="ORF">A8F95_01275</name>
</gene>
<dbReference type="AlphaFoldDB" id="A0A1B9B8F0"/>
<keyword evidence="4" id="KW-1185">Reference proteome</keyword>
<evidence type="ECO:0000313" key="3">
    <source>
        <dbReference type="EMBL" id="OCA92376.1"/>
    </source>
</evidence>
<feature type="transmembrane region" description="Helical" evidence="1">
    <location>
        <begin position="80"/>
        <end position="98"/>
    </location>
</feature>
<dbReference type="EMBL" id="MAYT01000001">
    <property type="protein sequence ID" value="OCA92376.1"/>
    <property type="molecule type" value="Genomic_DNA"/>
</dbReference>
<keyword evidence="1" id="KW-0472">Membrane</keyword>
<feature type="domain" description="LiaI-LiaF-like transmembrane region" evidence="2">
    <location>
        <begin position="6"/>
        <end position="47"/>
    </location>
</feature>
<evidence type="ECO:0000259" key="2">
    <source>
        <dbReference type="Pfam" id="PF18917"/>
    </source>
</evidence>
<feature type="transmembrane region" description="Helical" evidence="1">
    <location>
        <begin position="138"/>
        <end position="157"/>
    </location>
</feature>
<comment type="caution">
    <text evidence="3">The sequence shown here is derived from an EMBL/GenBank/DDBJ whole genome shotgun (WGS) entry which is preliminary data.</text>
</comment>
<keyword evidence="1" id="KW-0812">Transmembrane</keyword>
<feature type="transmembrane region" description="Helical" evidence="1">
    <location>
        <begin position="32"/>
        <end position="51"/>
    </location>
</feature>
<name>A0A1B9B8F0_9BACI</name>
<evidence type="ECO:0000256" key="1">
    <source>
        <dbReference type="SAM" id="Phobius"/>
    </source>
</evidence>
<proteinExistence type="predicted"/>
<feature type="transmembrane region" description="Helical" evidence="1">
    <location>
        <begin position="58"/>
        <end position="74"/>
    </location>
</feature>
<dbReference type="Proteomes" id="UP000092578">
    <property type="component" value="Unassembled WGS sequence"/>
</dbReference>
<accession>A0A1B9B8F0</accession>
<dbReference type="InterPro" id="IPR043726">
    <property type="entry name" value="LiaI-LiaF-like_TM1"/>
</dbReference>
<evidence type="ECO:0000313" key="4">
    <source>
        <dbReference type="Proteomes" id="UP000092578"/>
    </source>
</evidence>
<feature type="transmembrane region" description="Helical" evidence="1">
    <location>
        <begin position="7"/>
        <end position="26"/>
    </location>
</feature>
<reference evidence="4" key="1">
    <citation type="submission" date="2016-05" db="EMBL/GenBank/DDBJ databases">
        <authorList>
            <person name="Liu B."/>
            <person name="Wang J."/>
            <person name="Zhu Y."/>
            <person name="Liu G."/>
            <person name="Chen Q."/>
            <person name="Chen Z."/>
            <person name="Lan J."/>
            <person name="Che J."/>
            <person name="Ge C."/>
            <person name="Shi H."/>
            <person name="Pan Z."/>
            <person name="Liu X."/>
        </authorList>
    </citation>
    <scope>NUCLEOTIDE SEQUENCE [LARGE SCALE GENOMIC DNA]</scope>
    <source>
        <strain evidence="4">FJAT-27215</strain>
    </source>
</reference>
<feature type="transmembrane region" description="Helical" evidence="1">
    <location>
        <begin position="105"/>
        <end position="123"/>
    </location>
</feature>
<dbReference type="Pfam" id="PF18917">
    <property type="entry name" value="LiaI-LiaF-like_TM1"/>
    <property type="match status" value="1"/>
</dbReference>
<organism evidence="3 4">
    <name type="scientific">Pseudobacillus wudalianchiensis</name>
    <dbReference type="NCBI Taxonomy" id="1743143"/>
    <lineage>
        <taxon>Bacteria</taxon>
        <taxon>Bacillati</taxon>
        <taxon>Bacillota</taxon>
        <taxon>Bacilli</taxon>
        <taxon>Bacillales</taxon>
        <taxon>Bacillaceae</taxon>
        <taxon>Pseudobacillus</taxon>
    </lineage>
</organism>